<dbReference type="GO" id="GO:0006865">
    <property type="term" value="P:amino acid transport"/>
    <property type="evidence" value="ECO:0007669"/>
    <property type="project" value="UniProtKB-KW"/>
</dbReference>
<evidence type="ECO:0000313" key="8">
    <source>
        <dbReference type="EMBL" id="CAK9140776.1"/>
    </source>
</evidence>
<keyword evidence="3" id="KW-0813">Transport</keyword>
<keyword evidence="3" id="KW-0029">Amino-acid transport</keyword>
<dbReference type="Pfam" id="PF01490">
    <property type="entry name" value="Aa_trans"/>
    <property type="match status" value="1"/>
</dbReference>
<keyword evidence="2 6" id="KW-0812">Transmembrane</keyword>
<evidence type="ECO:0000256" key="1">
    <source>
        <dbReference type="ARBA" id="ARBA00004370"/>
    </source>
</evidence>
<evidence type="ECO:0000256" key="4">
    <source>
        <dbReference type="ARBA" id="ARBA00022989"/>
    </source>
</evidence>
<comment type="caution">
    <text evidence="8">The sequence shown here is derived from an EMBL/GenBank/DDBJ whole genome shotgun (WGS) entry which is preliminary data.</text>
</comment>
<evidence type="ECO:0000256" key="5">
    <source>
        <dbReference type="ARBA" id="ARBA00023136"/>
    </source>
</evidence>
<name>A0ABC8R6Z5_9AQUA</name>
<sequence>METEENNTIEAALSVEQGQAKEDQIHEYVLASAHTIDHDSWKQVGLMLVTSFNCGYILSFSNLILVPLGWTWGIICLLLVGLFTAYANWLLAGFNFINGQRFIRYRDLMGFLYGRKKTVPYHLDFPILDPCSWEHGIHTSWRKGTQVDTKCTNETRNQFGVQLFSLEAPILRHRHRSHLLLVRIIGSNNVGNEKMVGSRYVSYLRLSPYFWWY</sequence>
<dbReference type="EMBL" id="CAUOFW020001074">
    <property type="protein sequence ID" value="CAK9140776.1"/>
    <property type="molecule type" value="Genomic_DNA"/>
</dbReference>
<protein>
    <recommendedName>
        <fullName evidence="7">Amino acid transporter transmembrane domain-containing protein</fullName>
    </recommendedName>
</protein>
<evidence type="ECO:0000256" key="3">
    <source>
        <dbReference type="ARBA" id="ARBA00022970"/>
    </source>
</evidence>
<proteinExistence type="predicted"/>
<dbReference type="InterPro" id="IPR013057">
    <property type="entry name" value="AA_transpt_TM"/>
</dbReference>
<accession>A0ABC8R6Z5</accession>
<dbReference type="GO" id="GO:0016020">
    <property type="term" value="C:membrane"/>
    <property type="evidence" value="ECO:0007669"/>
    <property type="project" value="UniProtKB-SubCell"/>
</dbReference>
<dbReference type="AlphaFoldDB" id="A0ABC8R6Z5"/>
<evidence type="ECO:0000256" key="6">
    <source>
        <dbReference type="SAM" id="Phobius"/>
    </source>
</evidence>
<feature type="transmembrane region" description="Helical" evidence="6">
    <location>
        <begin position="72"/>
        <end position="97"/>
    </location>
</feature>
<dbReference type="Proteomes" id="UP001642360">
    <property type="component" value="Unassembled WGS sequence"/>
</dbReference>
<keyword evidence="9" id="KW-1185">Reference proteome</keyword>
<organism evidence="8 9">
    <name type="scientific">Ilex paraguariensis</name>
    <name type="common">yerba mate</name>
    <dbReference type="NCBI Taxonomy" id="185542"/>
    <lineage>
        <taxon>Eukaryota</taxon>
        <taxon>Viridiplantae</taxon>
        <taxon>Streptophyta</taxon>
        <taxon>Embryophyta</taxon>
        <taxon>Tracheophyta</taxon>
        <taxon>Spermatophyta</taxon>
        <taxon>Magnoliopsida</taxon>
        <taxon>eudicotyledons</taxon>
        <taxon>Gunneridae</taxon>
        <taxon>Pentapetalae</taxon>
        <taxon>asterids</taxon>
        <taxon>campanulids</taxon>
        <taxon>Aquifoliales</taxon>
        <taxon>Aquifoliaceae</taxon>
        <taxon>Ilex</taxon>
    </lineage>
</organism>
<comment type="subcellular location">
    <subcellularLocation>
        <location evidence="1">Membrane</location>
    </subcellularLocation>
</comment>
<feature type="transmembrane region" description="Helical" evidence="6">
    <location>
        <begin position="44"/>
        <end position="66"/>
    </location>
</feature>
<evidence type="ECO:0000259" key="7">
    <source>
        <dbReference type="Pfam" id="PF01490"/>
    </source>
</evidence>
<evidence type="ECO:0000313" key="9">
    <source>
        <dbReference type="Proteomes" id="UP001642360"/>
    </source>
</evidence>
<evidence type="ECO:0000256" key="2">
    <source>
        <dbReference type="ARBA" id="ARBA00022692"/>
    </source>
</evidence>
<keyword evidence="4 6" id="KW-1133">Transmembrane helix</keyword>
<keyword evidence="5 6" id="KW-0472">Membrane</keyword>
<reference evidence="8 9" key="1">
    <citation type="submission" date="2024-02" db="EMBL/GenBank/DDBJ databases">
        <authorList>
            <person name="Vignale AGUSTIN F."/>
            <person name="Sosa J E."/>
            <person name="Modenutti C."/>
        </authorList>
    </citation>
    <scope>NUCLEOTIDE SEQUENCE [LARGE SCALE GENOMIC DNA]</scope>
</reference>
<gene>
    <name evidence="8" type="ORF">ILEXP_LOCUS8289</name>
</gene>
<feature type="domain" description="Amino acid transporter transmembrane" evidence="7">
    <location>
        <begin position="39"/>
        <end position="117"/>
    </location>
</feature>